<evidence type="ECO:0000313" key="6">
    <source>
        <dbReference type="Proteomes" id="UP001165384"/>
    </source>
</evidence>
<sequence length="222" mass="23740">MRRHDLVYLQRDAAFATPCAAPGDASWQAARDWIAAGRPLVAARQPPGSERLHLGLSLPLTQQRKRLSIDVEAKAIARIEQPLSVARCCSRLPAAQAAVLTRLAEQATACGAGLGVFGSLAWEVLSGEAYRHADSDIDLICDVATVEQFDTMLAALQQAAGELPCRLDGELRFPDGNAVAWREMAAQYRQPSAPVLIKGEHGVDLQPVQAVLAALAEACCHA</sequence>
<dbReference type="EMBL" id="JAKLTN010000001">
    <property type="protein sequence ID" value="MCG2575622.1"/>
    <property type="molecule type" value="Genomic_DNA"/>
</dbReference>
<comment type="caution">
    <text evidence="5">The sequence shown here is derived from an EMBL/GenBank/DDBJ whole genome shotgun (WGS) entry which is preliminary data.</text>
</comment>
<keyword evidence="1" id="KW-0808">Transferase</keyword>
<dbReference type="InterPro" id="IPR017557">
    <property type="entry name" value="Holo-ACP_synthase"/>
</dbReference>
<feature type="domain" description="Phosphoribosyl-dephospho-CoA transferase MdcG C-terminal" evidence="3">
    <location>
        <begin position="86"/>
        <end position="206"/>
    </location>
</feature>
<dbReference type="NCBIfam" id="TIGR03135">
    <property type="entry name" value="malonate_mdcG"/>
    <property type="match status" value="1"/>
</dbReference>
<proteinExistence type="predicted"/>
<evidence type="ECO:0000256" key="1">
    <source>
        <dbReference type="ARBA" id="ARBA00022679"/>
    </source>
</evidence>
<evidence type="ECO:0000256" key="2">
    <source>
        <dbReference type="ARBA" id="ARBA00022695"/>
    </source>
</evidence>
<gene>
    <name evidence="5" type="primary">mdcG</name>
    <name evidence="5" type="ORF">LZ012_01280</name>
</gene>
<evidence type="ECO:0000313" key="5">
    <source>
        <dbReference type="EMBL" id="MCG2575622.1"/>
    </source>
</evidence>
<organism evidence="5 6">
    <name type="scientific">Dechloromonas hankyongensis</name>
    <dbReference type="NCBI Taxonomy" id="2908002"/>
    <lineage>
        <taxon>Bacteria</taxon>
        <taxon>Pseudomonadati</taxon>
        <taxon>Pseudomonadota</taxon>
        <taxon>Betaproteobacteria</taxon>
        <taxon>Rhodocyclales</taxon>
        <taxon>Azonexaceae</taxon>
        <taxon>Dechloromonas</taxon>
    </lineage>
</organism>
<evidence type="ECO:0000259" key="4">
    <source>
        <dbReference type="Pfam" id="PF20866"/>
    </source>
</evidence>
<dbReference type="RefSeq" id="WP_275706717.1">
    <property type="nucleotide sequence ID" value="NZ_JAKLTN010000001.1"/>
</dbReference>
<keyword evidence="2" id="KW-0548">Nucleotidyltransferase</keyword>
<reference evidence="5" key="1">
    <citation type="submission" date="2022-01" db="EMBL/GenBank/DDBJ databases">
        <authorList>
            <person name="Jo J.-H."/>
            <person name="Im W.-T."/>
        </authorList>
    </citation>
    <scope>NUCLEOTIDE SEQUENCE</scope>
    <source>
        <strain evidence="5">XY25</strain>
    </source>
</reference>
<protein>
    <submittedName>
        <fullName evidence="5">Malonate decarboxylase holo-[acyl-carrier-protein] synthase</fullName>
    </submittedName>
</protein>
<name>A0ABS9JXI0_9RHOO</name>
<dbReference type="Pfam" id="PF10620">
    <property type="entry name" value="MdcG"/>
    <property type="match status" value="1"/>
</dbReference>
<dbReference type="InterPro" id="IPR049180">
    <property type="entry name" value="MdcG_C"/>
</dbReference>
<accession>A0ABS9JXI0</accession>
<evidence type="ECO:0000259" key="3">
    <source>
        <dbReference type="Pfam" id="PF10620"/>
    </source>
</evidence>
<dbReference type="Pfam" id="PF20866">
    <property type="entry name" value="MdcG_N"/>
    <property type="match status" value="1"/>
</dbReference>
<dbReference type="InterPro" id="IPR048903">
    <property type="entry name" value="MdcG_N"/>
</dbReference>
<dbReference type="Proteomes" id="UP001165384">
    <property type="component" value="Unassembled WGS sequence"/>
</dbReference>
<keyword evidence="6" id="KW-1185">Reference proteome</keyword>
<feature type="domain" description="Phosphoribosyl-dephospho-CoA transferase MdcG N-terminal" evidence="4">
    <location>
        <begin position="2"/>
        <end position="82"/>
    </location>
</feature>